<comment type="subcellular location">
    <subcellularLocation>
        <location evidence="1">Nucleus</location>
    </subcellularLocation>
</comment>
<evidence type="ECO:0000313" key="10">
    <source>
        <dbReference type="EMBL" id="KAK2717642.1"/>
    </source>
</evidence>
<dbReference type="InterPro" id="IPR018574">
    <property type="entry name" value="Structure-sp_endonuc_su_Slx4"/>
</dbReference>
<sequence>MSLRAKLSRKNNSNIQSEKIVNVDTDDDDDFADFCLKRYTQSSSFPTTRSPRTLELKKSRSDYSLRKKQKNVKDIEVIEIPDEEKCIQTDAKLSQSARVLLKKCDVLLNNDVKRCFQCHRSYTTSEADHAATCEAVNRNLSRLKVREILHIDEVSPEICNLKLKAISGEQSAACKTSQSERETARSSEDKEQPASALEAKIIQNASECIEGAPELPKKLSKPRETTVFQEVESLHSASSFTSPSLNGLHKEEKEKSDANKSGEKDLSDNEFILRVTPDNSNERISSSVSPVEASNVLDELPCPICCKSGLSGQKRLKHIRTCAAKRAMSVREMNAAIELQKKQAEERFLAGLPVVPKRSLNRRPNSRRTCTVAVGTDPDLDVALAISASIHQAETEKEKVMEENMLMEAGMEEAIVVLREDSLNLKPKPGMKLVMAGIKTKNGVKNRLLLTLTKEQRENRTSERVAEILGGCTEVVKAHVGRCPSNIKKCSHIDEERRKKLWELSATGLNNEITKDSEYHIEEIQQLLSPKKLKKDQLDIIDIPGRPLTQQQYSKADETTLDILTELYDLNTSQRMQHDMHQVGLESKGKEATNQDIIMQQPPKEKVSEPLKRLSLDFGSLLGQKEFSDSTVIFADKSEMFTHKVVLWTRCPQLASTVESGSTFDFQFLSKAGGAALINYIYSATIPNTLCLTKGDESQLTLLASQYNLPDLCHILKSIVFYDSNDINDKSIDLIPSSSGESTKNDKHIGTSPFNVKGDNSGKCKTIEKWDIVKGSKNDVLSRKRDPTPDIFDEVVTVKRSKSDECNRVLSPRRLSSKYKSYSESITTKKRSKYSSQINDSPTLRSESAKVESFEAQRICCELSQIPPTSVNTNSRSDQPSSENVAEVIDLTNSEELCFNRDVIDGSTVKVPVEVNDVVFSHSNEELNEQSNTKNTDDSSYNESLIDAVQDNICVEPKIASFKNRNERSCDLIQSLPANPSQIDILKYPSISNQEKDKFCSLPTHISEESASNNPLLSTKFFHLTDKTVTSALEMCNNSCVSGSFSCDIPCEKSFFKEQSQSAKRNCSDEVTDISELPPENNSYLEVYDLNDDNYIHNLSEERPADIQKSPSGPHYIDGDKNVSPVIFEKRTQRNSYHQQAAFLTPQSSKPLRRRSSVVIPDDSFDQVIALVEIEKFENNVGLLTGNSSLRRSQSESSLSAGKGSRTQGKKKNTFPAVTPKPAYETMVTPELKRELDRFGIKPLKRKNAVKILNHIYDETHPFVSDSDPEDQELSPIKSQPSNKNRERNSSKSRQMNLCDSSTEQTDSDSEVIMIEQEPNTEEERLPPSSQLTQSGDLSDRLKQFILEQTDIHRKVVLYEPVWLSEIHQKIKEAGIKCSQEKLMDWLDDEGITFRMPTSLSARGKRSRNLITHRS</sequence>
<dbReference type="Pfam" id="PF09494">
    <property type="entry name" value="Slx4"/>
    <property type="match status" value="1"/>
</dbReference>
<gene>
    <name evidence="10" type="ORF">QYM36_006422</name>
</gene>
<keyword evidence="6" id="KW-0539">Nucleus</keyword>
<dbReference type="CDD" id="cd22999">
    <property type="entry name" value="SAP_SLX4"/>
    <property type="match status" value="1"/>
</dbReference>
<dbReference type="Proteomes" id="UP001187531">
    <property type="component" value="Unassembled WGS sequence"/>
</dbReference>
<evidence type="ECO:0000256" key="8">
    <source>
        <dbReference type="SAM" id="MobiDB-lite"/>
    </source>
</evidence>
<proteinExistence type="inferred from homology"/>
<evidence type="ECO:0000256" key="7">
    <source>
        <dbReference type="ARBA" id="ARBA00029496"/>
    </source>
</evidence>
<keyword evidence="11" id="KW-1185">Reference proteome</keyword>
<reference evidence="10" key="1">
    <citation type="submission" date="2023-07" db="EMBL/GenBank/DDBJ databases">
        <title>Chromosome-level genome assembly of Artemia franciscana.</title>
        <authorList>
            <person name="Jo E."/>
        </authorList>
    </citation>
    <scope>NUCLEOTIDE SEQUENCE</scope>
    <source>
        <tissue evidence="10">Whole body</tissue>
    </source>
</reference>
<feature type="region of interest" description="Disordered" evidence="8">
    <location>
        <begin position="1188"/>
        <end position="1222"/>
    </location>
</feature>
<feature type="compositionally biased region" description="Low complexity" evidence="8">
    <location>
        <begin position="1188"/>
        <end position="1200"/>
    </location>
</feature>
<keyword evidence="3" id="KW-0227">DNA damage</keyword>
<dbReference type="GO" id="GO:0000712">
    <property type="term" value="P:resolution of meiotic recombination intermediates"/>
    <property type="evidence" value="ECO:0007669"/>
    <property type="project" value="TreeGrafter"/>
</dbReference>
<feature type="region of interest" description="Disordered" evidence="8">
    <location>
        <begin position="1261"/>
        <end position="1312"/>
    </location>
</feature>
<keyword evidence="5" id="KW-0234">DNA repair</keyword>
<dbReference type="Gene3D" id="3.30.710.10">
    <property type="entry name" value="Potassium Channel Kv1.1, Chain A"/>
    <property type="match status" value="1"/>
</dbReference>
<feature type="compositionally biased region" description="Basic and acidic residues" evidence="8">
    <location>
        <begin position="178"/>
        <end position="192"/>
    </location>
</feature>
<evidence type="ECO:0000256" key="1">
    <source>
        <dbReference type="ARBA" id="ARBA00004123"/>
    </source>
</evidence>
<feature type="domain" description="BTB" evidence="9">
    <location>
        <begin position="620"/>
        <end position="716"/>
    </location>
</feature>
<dbReference type="GO" id="GO:0006281">
    <property type="term" value="P:DNA repair"/>
    <property type="evidence" value="ECO:0007669"/>
    <property type="project" value="UniProtKB-KW"/>
</dbReference>
<comment type="caution">
    <text evidence="10">The sequence shown here is derived from an EMBL/GenBank/DDBJ whole genome shotgun (WGS) entry which is preliminary data.</text>
</comment>
<evidence type="ECO:0000256" key="4">
    <source>
        <dbReference type="ARBA" id="ARBA00023172"/>
    </source>
</evidence>
<feature type="compositionally biased region" description="Polar residues" evidence="8">
    <location>
        <begin position="235"/>
        <end position="245"/>
    </location>
</feature>
<name>A0AA88L5I7_ARTSF</name>
<evidence type="ECO:0000256" key="5">
    <source>
        <dbReference type="ARBA" id="ARBA00023204"/>
    </source>
</evidence>
<evidence type="ECO:0000259" key="9">
    <source>
        <dbReference type="Pfam" id="PF00651"/>
    </source>
</evidence>
<accession>A0AA88L5I7</accession>
<dbReference type="PANTHER" id="PTHR21541">
    <property type="entry name" value="BTB POZ DOMAIN CONTAINING 12"/>
    <property type="match status" value="1"/>
</dbReference>
<evidence type="ECO:0000256" key="2">
    <source>
        <dbReference type="ARBA" id="ARBA00006661"/>
    </source>
</evidence>
<evidence type="ECO:0000256" key="3">
    <source>
        <dbReference type="ARBA" id="ARBA00022763"/>
    </source>
</evidence>
<dbReference type="GO" id="GO:0006260">
    <property type="term" value="P:DNA replication"/>
    <property type="evidence" value="ECO:0007669"/>
    <property type="project" value="InterPro"/>
</dbReference>
<feature type="region of interest" description="Disordered" evidence="8">
    <location>
        <begin position="172"/>
        <end position="195"/>
    </location>
</feature>
<dbReference type="SUPFAM" id="SSF54695">
    <property type="entry name" value="POZ domain"/>
    <property type="match status" value="1"/>
</dbReference>
<dbReference type="InterPro" id="IPR011333">
    <property type="entry name" value="SKP1/BTB/POZ_sf"/>
</dbReference>
<dbReference type="EMBL" id="JAVRJZ010000010">
    <property type="protein sequence ID" value="KAK2717642.1"/>
    <property type="molecule type" value="Genomic_DNA"/>
</dbReference>
<evidence type="ECO:0000256" key="6">
    <source>
        <dbReference type="ARBA" id="ARBA00023242"/>
    </source>
</evidence>
<organism evidence="10 11">
    <name type="scientific">Artemia franciscana</name>
    <name type="common">Brine shrimp</name>
    <name type="synonym">Artemia sanfranciscana</name>
    <dbReference type="NCBI Taxonomy" id="6661"/>
    <lineage>
        <taxon>Eukaryota</taxon>
        <taxon>Metazoa</taxon>
        <taxon>Ecdysozoa</taxon>
        <taxon>Arthropoda</taxon>
        <taxon>Crustacea</taxon>
        <taxon>Branchiopoda</taxon>
        <taxon>Anostraca</taxon>
        <taxon>Artemiidae</taxon>
        <taxon>Artemia</taxon>
    </lineage>
</organism>
<dbReference type="PANTHER" id="PTHR21541:SF3">
    <property type="entry name" value="STRUCTURE-SPECIFIC ENDONUCLEASE SUBUNIT SLX4"/>
    <property type="match status" value="1"/>
</dbReference>
<evidence type="ECO:0000313" key="11">
    <source>
        <dbReference type="Proteomes" id="UP001187531"/>
    </source>
</evidence>
<dbReference type="InterPro" id="IPR000210">
    <property type="entry name" value="BTB/POZ_dom"/>
</dbReference>
<keyword evidence="4" id="KW-0233">DNA recombination</keyword>
<dbReference type="Pfam" id="PF00651">
    <property type="entry name" value="BTB"/>
    <property type="match status" value="1"/>
</dbReference>
<dbReference type="GO" id="GO:0033557">
    <property type="term" value="C:Slx1-Slx4 complex"/>
    <property type="evidence" value="ECO:0007669"/>
    <property type="project" value="InterPro"/>
</dbReference>
<feature type="region of interest" description="Disordered" evidence="8">
    <location>
        <begin position="232"/>
        <end position="270"/>
    </location>
</feature>
<feature type="compositionally biased region" description="Basic and acidic residues" evidence="8">
    <location>
        <begin position="248"/>
        <end position="267"/>
    </location>
</feature>
<comment type="similarity">
    <text evidence="2">Belongs to the SLX4 family.</text>
</comment>
<protein>
    <recommendedName>
        <fullName evidence="7">Structure-specific endonuclease subunit SLX4</fullName>
    </recommendedName>
</protein>